<feature type="compositionally biased region" description="Polar residues" evidence="1">
    <location>
        <begin position="26"/>
        <end position="39"/>
    </location>
</feature>
<sequence>MKVNKGSGQKSLRSKLSHEKKLSKSGVKNTGMQNSNQAGKRSLGQMNIDEEDIQIGNKKEYNS</sequence>
<organism evidence="2 3">
    <name type="scientific">Bacteriovorax antarcticus</name>
    <dbReference type="NCBI Taxonomy" id="3088717"/>
    <lineage>
        <taxon>Bacteria</taxon>
        <taxon>Pseudomonadati</taxon>
        <taxon>Bdellovibrionota</taxon>
        <taxon>Bacteriovoracia</taxon>
        <taxon>Bacteriovoracales</taxon>
        <taxon>Bacteriovoracaceae</taxon>
        <taxon>Bacteriovorax</taxon>
    </lineage>
</organism>
<dbReference type="Proteomes" id="UP001302274">
    <property type="component" value="Unassembled WGS sequence"/>
</dbReference>
<dbReference type="EMBL" id="JAYGJQ010000001">
    <property type="protein sequence ID" value="MEA9356260.1"/>
    <property type="molecule type" value="Genomic_DNA"/>
</dbReference>
<evidence type="ECO:0000256" key="1">
    <source>
        <dbReference type="SAM" id="MobiDB-lite"/>
    </source>
</evidence>
<name>A0ABU5VT81_9BACT</name>
<feature type="region of interest" description="Disordered" evidence="1">
    <location>
        <begin position="1"/>
        <end position="63"/>
    </location>
</feature>
<proteinExistence type="predicted"/>
<protein>
    <submittedName>
        <fullName evidence="2">Uncharacterized protein</fullName>
    </submittedName>
</protein>
<gene>
    <name evidence="2" type="ORF">SHI21_08605</name>
</gene>
<accession>A0ABU5VT81</accession>
<reference evidence="2 3" key="1">
    <citation type="submission" date="2023-11" db="EMBL/GenBank/DDBJ databases">
        <title>A Novel Polar Bacteriovorax (B. antarcticus) Isolated from the Biocrust in Antarctica.</title>
        <authorList>
            <person name="Mun W."/>
            <person name="Choi S.Y."/>
            <person name="Mitchell R.J."/>
        </authorList>
    </citation>
    <scope>NUCLEOTIDE SEQUENCE [LARGE SCALE GENOMIC DNA]</scope>
    <source>
        <strain evidence="2 3">PP10</strain>
    </source>
</reference>
<comment type="caution">
    <text evidence="2">The sequence shown here is derived from an EMBL/GenBank/DDBJ whole genome shotgun (WGS) entry which is preliminary data.</text>
</comment>
<dbReference type="RefSeq" id="WP_323575946.1">
    <property type="nucleotide sequence ID" value="NZ_JAYGJQ010000001.1"/>
</dbReference>
<keyword evidence="3" id="KW-1185">Reference proteome</keyword>
<evidence type="ECO:0000313" key="3">
    <source>
        <dbReference type="Proteomes" id="UP001302274"/>
    </source>
</evidence>
<evidence type="ECO:0000313" key="2">
    <source>
        <dbReference type="EMBL" id="MEA9356260.1"/>
    </source>
</evidence>